<reference evidence="2 3" key="1">
    <citation type="submission" date="2018-01" db="EMBL/GenBank/DDBJ databases">
        <title>Genomic Encyclopedia of Type Strains, Phase III (KMG-III): the genomes of soil and plant-associated and newly described type strains.</title>
        <authorList>
            <person name="Whitman W."/>
        </authorList>
    </citation>
    <scope>NUCLEOTIDE SEQUENCE [LARGE SCALE GENOMIC DNA]</scope>
    <source>
        <strain evidence="2 3">JCM 18070</strain>
    </source>
</reference>
<gene>
    <name evidence="2" type="ORF">B0G62_107120</name>
</gene>
<dbReference type="GO" id="GO:0016853">
    <property type="term" value="F:isomerase activity"/>
    <property type="evidence" value="ECO:0007669"/>
    <property type="project" value="UniProtKB-KW"/>
</dbReference>
<protein>
    <submittedName>
        <fullName evidence="2">Sugar phosphate isomerase/epimerase</fullName>
    </submittedName>
</protein>
<feature type="domain" description="Xylose isomerase-like TIM barrel" evidence="1">
    <location>
        <begin position="76"/>
        <end position="309"/>
    </location>
</feature>
<evidence type="ECO:0000259" key="1">
    <source>
        <dbReference type="Pfam" id="PF01261"/>
    </source>
</evidence>
<organism evidence="2 3">
    <name type="scientific">Paraburkholderia eburnea</name>
    <dbReference type="NCBI Taxonomy" id="1189126"/>
    <lineage>
        <taxon>Bacteria</taxon>
        <taxon>Pseudomonadati</taxon>
        <taxon>Pseudomonadota</taxon>
        <taxon>Betaproteobacteria</taxon>
        <taxon>Burkholderiales</taxon>
        <taxon>Burkholderiaceae</taxon>
        <taxon>Paraburkholderia</taxon>
    </lineage>
</organism>
<dbReference type="InterPro" id="IPR050312">
    <property type="entry name" value="IolE/XylAMocC-like"/>
</dbReference>
<evidence type="ECO:0000313" key="2">
    <source>
        <dbReference type="EMBL" id="POR51093.1"/>
    </source>
</evidence>
<dbReference type="Pfam" id="PF01261">
    <property type="entry name" value="AP_endonuc_2"/>
    <property type="match status" value="1"/>
</dbReference>
<comment type="caution">
    <text evidence="2">The sequence shown here is derived from an EMBL/GenBank/DDBJ whole genome shotgun (WGS) entry which is preliminary data.</text>
</comment>
<evidence type="ECO:0000313" key="3">
    <source>
        <dbReference type="Proteomes" id="UP000237381"/>
    </source>
</evidence>
<dbReference type="SUPFAM" id="SSF51658">
    <property type="entry name" value="Xylose isomerase-like"/>
    <property type="match status" value="1"/>
</dbReference>
<keyword evidence="3" id="KW-1185">Reference proteome</keyword>
<proteinExistence type="predicted"/>
<dbReference type="EMBL" id="PQGA01000007">
    <property type="protein sequence ID" value="POR51093.1"/>
    <property type="molecule type" value="Genomic_DNA"/>
</dbReference>
<accession>A0A2S4M8L3</accession>
<dbReference type="PANTHER" id="PTHR12110">
    <property type="entry name" value="HYDROXYPYRUVATE ISOMERASE"/>
    <property type="match status" value="1"/>
</dbReference>
<dbReference type="AlphaFoldDB" id="A0A2S4M8L3"/>
<keyword evidence="2" id="KW-0413">Isomerase</keyword>
<dbReference type="InterPro" id="IPR036237">
    <property type="entry name" value="Xyl_isomerase-like_sf"/>
</dbReference>
<dbReference type="PANTHER" id="PTHR12110:SF48">
    <property type="entry name" value="BLL3656 PROTEIN"/>
    <property type="match status" value="1"/>
</dbReference>
<name>A0A2S4M8L3_9BURK</name>
<dbReference type="Gene3D" id="3.20.20.150">
    <property type="entry name" value="Divalent-metal-dependent TIM barrel enzymes"/>
    <property type="match status" value="1"/>
</dbReference>
<sequence length="332" mass="36525">MGFHSRTVVEASASHSVIKRRFNAAMVVDTEYSELLDREMSTKSKELLAAYWTLAGDVYPGAPTEISPFTLRERAEAASRAGWKGVGLILDDLEYNVQQYGLSGVKQILADTGMKYFELEILMDWYLDGESRAKSDHFRRRVIELGAELGMRNLKIGASPFDESPANFARMTDEFGKLCEDVAKVGATVAIEFMPFSVIRNIGDALKIAEGANQPNGGLMVDHWHVARFGSPYSEVASIPARFIKGVELDDVATEVKGTLLDDSTFNRQLCGEGVADCRAFVDALEQAGCDLPYYGVELISEPFRKLPLDEMAKRAYDTTIAQFSTTAGATA</sequence>
<dbReference type="InterPro" id="IPR013022">
    <property type="entry name" value="Xyl_isomerase-like_TIM-brl"/>
</dbReference>
<dbReference type="Proteomes" id="UP000237381">
    <property type="component" value="Unassembled WGS sequence"/>
</dbReference>